<feature type="region of interest" description="Disordered" evidence="1">
    <location>
        <begin position="1"/>
        <end position="27"/>
    </location>
</feature>
<name>A0AAD1GZJ1_MYCXE</name>
<organism evidence="2 3">
    <name type="scientific">Mycobacterium xenopi</name>
    <dbReference type="NCBI Taxonomy" id="1789"/>
    <lineage>
        <taxon>Bacteria</taxon>
        <taxon>Bacillati</taxon>
        <taxon>Actinomycetota</taxon>
        <taxon>Actinomycetes</taxon>
        <taxon>Mycobacteriales</taxon>
        <taxon>Mycobacteriaceae</taxon>
        <taxon>Mycobacterium</taxon>
    </lineage>
</organism>
<evidence type="ECO:0000256" key="1">
    <source>
        <dbReference type="SAM" id="MobiDB-lite"/>
    </source>
</evidence>
<dbReference type="KEGG" id="mxe:MYXE_19310"/>
<proteinExistence type="predicted"/>
<evidence type="ECO:0000313" key="3">
    <source>
        <dbReference type="Proteomes" id="UP000464624"/>
    </source>
</evidence>
<accession>A0AAD1GZJ1</accession>
<dbReference type="AlphaFoldDB" id="A0AAD1GZJ1"/>
<gene>
    <name evidence="2" type="ORF">MYXE_19310</name>
</gene>
<evidence type="ECO:0000313" key="2">
    <source>
        <dbReference type="EMBL" id="BBU22141.1"/>
    </source>
</evidence>
<dbReference type="Proteomes" id="UP000464624">
    <property type="component" value="Chromosome"/>
</dbReference>
<reference evidence="2 3" key="1">
    <citation type="submission" date="2019-12" db="EMBL/GenBank/DDBJ databases">
        <title>Complete genome sequence of Mycolicibacterium xenopi str. JCM15661T.</title>
        <authorList>
            <person name="Yoshida M."/>
            <person name="Fukano H."/>
            <person name="Asakura T."/>
            <person name="Hoshino Y."/>
        </authorList>
    </citation>
    <scope>NUCLEOTIDE SEQUENCE [LARGE SCALE GENOMIC DNA]</scope>
    <source>
        <strain evidence="2 3">JCM 15661T</strain>
    </source>
</reference>
<protein>
    <submittedName>
        <fullName evidence="2">Uncharacterized protein</fullName>
    </submittedName>
</protein>
<sequence length="53" mass="5818">MTAQHDTHRKKLTNASCGGTHHRPKPRMRIRSTMMRIGSLFSGAGGLDLAVTK</sequence>
<dbReference type="EMBL" id="AP022314">
    <property type="protein sequence ID" value="BBU22141.1"/>
    <property type="molecule type" value="Genomic_DNA"/>
</dbReference>